<sequence length="237" mass="25813">MSAFVAQRFTREFRSSLSHKYSTVATALQHSCRRTAASIRDAALDSLMTGTTLAAAVVHEGYVTCANLGDSRIIVATLRNGGLVPVALTEDHAPEVPRERKRIESAGGRVERWTPSGVDTGPPRVWLKDKRLPGLSISRAIGDTILSGIVTSEPDITAYSLSEQDQFLIVATDGIWNVMTNQDVVQFVSAHANNSPQRITEALVRHAATRWFANGGDTIDDISAIVVKLHWPLEPFP</sequence>
<dbReference type="InterPro" id="IPR036457">
    <property type="entry name" value="PPM-type-like_dom_sf"/>
</dbReference>
<proteinExistence type="predicted"/>
<feature type="domain" description="PPM-type phosphatase" evidence="1">
    <location>
        <begin position="1"/>
        <end position="229"/>
    </location>
</feature>
<dbReference type="EMBL" id="NBIV01000083">
    <property type="protein sequence ID" value="PXF44723.1"/>
    <property type="molecule type" value="Genomic_DNA"/>
</dbReference>
<dbReference type="Pfam" id="PF00481">
    <property type="entry name" value="PP2C"/>
    <property type="match status" value="1"/>
</dbReference>
<evidence type="ECO:0000259" key="1">
    <source>
        <dbReference type="PROSITE" id="PS51746"/>
    </source>
</evidence>
<name>A0A2V3IRJ7_9FLOR</name>
<dbReference type="SMART" id="SM00332">
    <property type="entry name" value="PP2Cc"/>
    <property type="match status" value="1"/>
</dbReference>
<organism evidence="2 3">
    <name type="scientific">Gracilariopsis chorda</name>
    <dbReference type="NCBI Taxonomy" id="448386"/>
    <lineage>
        <taxon>Eukaryota</taxon>
        <taxon>Rhodophyta</taxon>
        <taxon>Florideophyceae</taxon>
        <taxon>Rhodymeniophycidae</taxon>
        <taxon>Gracilariales</taxon>
        <taxon>Gracilariaceae</taxon>
        <taxon>Gracilariopsis</taxon>
    </lineage>
</organism>
<dbReference type="Proteomes" id="UP000247409">
    <property type="component" value="Unassembled WGS sequence"/>
</dbReference>
<evidence type="ECO:0000313" key="3">
    <source>
        <dbReference type="Proteomes" id="UP000247409"/>
    </source>
</evidence>
<protein>
    <submittedName>
        <fullName evidence="2">Phosphatase 2C 12</fullName>
    </submittedName>
</protein>
<comment type="caution">
    <text evidence="2">The sequence shown here is derived from an EMBL/GenBank/DDBJ whole genome shotgun (WGS) entry which is preliminary data.</text>
</comment>
<dbReference type="CDD" id="cd00143">
    <property type="entry name" value="PP2Cc"/>
    <property type="match status" value="1"/>
</dbReference>
<dbReference type="AlphaFoldDB" id="A0A2V3IRJ7"/>
<dbReference type="GO" id="GO:0004722">
    <property type="term" value="F:protein serine/threonine phosphatase activity"/>
    <property type="evidence" value="ECO:0007669"/>
    <property type="project" value="InterPro"/>
</dbReference>
<dbReference type="Gene3D" id="3.60.40.10">
    <property type="entry name" value="PPM-type phosphatase domain"/>
    <property type="match status" value="1"/>
</dbReference>
<reference evidence="2 3" key="1">
    <citation type="journal article" date="2018" name="Mol. Biol. Evol.">
        <title>Analysis of the draft genome of the red seaweed Gracilariopsis chorda provides insights into genome size evolution in Rhodophyta.</title>
        <authorList>
            <person name="Lee J."/>
            <person name="Yang E.C."/>
            <person name="Graf L."/>
            <person name="Yang J.H."/>
            <person name="Qiu H."/>
            <person name="Zel Zion U."/>
            <person name="Chan C.X."/>
            <person name="Stephens T.G."/>
            <person name="Weber A.P.M."/>
            <person name="Boo G.H."/>
            <person name="Boo S.M."/>
            <person name="Kim K.M."/>
            <person name="Shin Y."/>
            <person name="Jung M."/>
            <person name="Lee S.J."/>
            <person name="Yim H.S."/>
            <person name="Lee J.H."/>
            <person name="Bhattacharya D."/>
            <person name="Yoon H.S."/>
        </authorList>
    </citation>
    <scope>NUCLEOTIDE SEQUENCE [LARGE SCALE GENOMIC DNA]</scope>
    <source>
        <strain evidence="2 3">SKKU-2015</strain>
        <tissue evidence="2">Whole body</tissue>
    </source>
</reference>
<dbReference type="OrthoDB" id="10264738at2759"/>
<dbReference type="STRING" id="448386.A0A2V3IRJ7"/>
<keyword evidence="3" id="KW-1185">Reference proteome</keyword>
<dbReference type="InterPro" id="IPR015655">
    <property type="entry name" value="PP2C"/>
</dbReference>
<dbReference type="InterPro" id="IPR001932">
    <property type="entry name" value="PPM-type_phosphatase-like_dom"/>
</dbReference>
<dbReference type="PANTHER" id="PTHR47992">
    <property type="entry name" value="PROTEIN PHOSPHATASE"/>
    <property type="match status" value="1"/>
</dbReference>
<gene>
    <name evidence="2" type="ORF">BWQ96_05580</name>
</gene>
<evidence type="ECO:0000313" key="2">
    <source>
        <dbReference type="EMBL" id="PXF44723.1"/>
    </source>
</evidence>
<accession>A0A2V3IRJ7</accession>
<dbReference type="SUPFAM" id="SSF81606">
    <property type="entry name" value="PP2C-like"/>
    <property type="match status" value="1"/>
</dbReference>
<dbReference type="PROSITE" id="PS51746">
    <property type="entry name" value="PPM_2"/>
    <property type="match status" value="1"/>
</dbReference>